<gene>
    <name evidence="1" type="ORF">LCGC14_1274500</name>
</gene>
<protein>
    <recommendedName>
        <fullName evidence="2">Methyltransferase domain-containing protein</fullName>
    </recommendedName>
</protein>
<dbReference type="SUPFAM" id="SSF53335">
    <property type="entry name" value="S-adenosyl-L-methionine-dependent methyltransferases"/>
    <property type="match status" value="1"/>
</dbReference>
<dbReference type="Pfam" id="PF13578">
    <property type="entry name" value="Methyltransf_24"/>
    <property type="match status" value="1"/>
</dbReference>
<dbReference type="AlphaFoldDB" id="A0A0F9P082"/>
<accession>A0A0F9P082</accession>
<dbReference type="InterPro" id="IPR029063">
    <property type="entry name" value="SAM-dependent_MTases_sf"/>
</dbReference>
<organism evidence="1">
    <name type="scientific">marine sediment metagenome</name>
    <dbReference type="NCBI Taxonomy" id="412755"/>
    <lineage>
        <taxon>unclassified sequences</taxon>
        <taxon>metagenomes</taxon>
        <taxon>ecological metagenomes</taxon>
    </lineage>
</organism>
<dbReference type="EMBL" id="LAZR01007185">
    <property type="protein sequence ID" value="KKM86892.1"/>
    <property type="molecule type" value="Genomic_DNA"/>
</dbReference>
<dbReference type="Gene3D" id="3.40.50.150">
    <property type="entry name" value="Vaccinia Virus protein VP39"/>
    <property type="match status" value="1"/>
</dbReference>
<evidence type="ECO:0008006" key="2">
    <source>
        <dbReference type="Google" id="ProtNLM"/>
    </source>
</evidence>
<name>A0A0F9P082_9ZZZZ</name>
<reference evidence="1" key="1">
    <citation type="journal article" date="2015" name="Nature">
        <title>Complex archaea that bridge the gap between prokaryotes and eukaryotes.</title>
        <authorList>
            <person name="Spang A."/>
            <person name="Saw J.H."/>
            <person name="Jorgensen S.L."/>
            <person name="Zaremba-Niedzwiedzka K."/>
            <person name="Martijn J."/>
            <person name="Lind A.E."/>
            <person name="van Eijk R."/>
            <person name="Schleper C."/>
            <person name="Guy L."/>
            <person name="Ettema T.J."/>
        </authorList>
    </citation>
    <scope>NUCLEOTIDE SEQUENCE</scope>
</reference>
<sequence length="211" mass="24362">MRNRHTKWEKEILKQDTIINLFVSRALNPHIRFRNHKSTNSHMITLFAAAISIHAQKILELGMGSGNCTLALLQAAHFTDGTVESVDYQTDSYEGFRCPSKFRDRLLFHQSDALEFLRNLPSDKIYDLVFIDDDHTYDHVKQEIDLIEPHVTPHSIILMHDAMVKSVPNYNNSKEPQHCGVAKSLASLSRDKWEYFTMPICHGLTFLRKLV</sequence>
<comment type="caution">
    <text evidence="1">The sequence shown here is derived from an EMBL/GenBank/DDBJ whole genome shotgun (WGS) entry which is preliminary data.</text>
</comment>
<evidence type="ECO:0000313" key="1">
    <source>
        <dbReference type="EMBL" id="KKM86892.1"/>
    </source>
</evidence>
<proteinExistence type="predicted"/>